<accession>A0ABV5AM16</accession>
<evidence type="ECO:0000313" key="1">
    <source>
        <dbReference type="EMBL" id="MFB5265178.1"/>
    </source>
</evidence>
<evidence type="ECO:0000313" key="2">
    <source>
        <dbReference type="Proteomes" id="UP001580346"/>
    </source>
</evidence>
<dbReference type="Proteomes" id="UP001580346">
    <property type="component" value="Unassembled WGS sequence"/>
</dbReference>
<dbReference type="RefSeq" id="WP_375352371.1">
    <property type="nucleotide sequence ID" value="NZ_JBHHMI010000001.1"/>
</dbReference>
<proteinExistence type="predicted"/>
<sequence>MEIKFGPFLDDNENLKSYSKLSTISFLFIDEFLENEILKENQYDALLSSLLFTAKHISYSIRYLISWGMLYPAIALARVRLEQTIVFSYLLYEEPEKGLIPYISQFPINLYHGAKRAVNDADLSKYFKTDMDLFKKAAYYSQKRTVPDFDENGDKFTRKWTKLDLLSMVKKRDEMAKNTSIISRQRLEINYQSIYSDLSSIIHSDCNSTTTFLKHFWNETTGQFVIYQDYEWIDIILTLCARLDILQSYEYLIYRECQAEEVFLDLHNQLVDLIKVTYKK</sequence>
<organism evidence="1 2">
    <name type="scientific">Paenibacillus enshidis</name>
    <dbReference type="NCBI Taxonomy" id="1458439"/>
    <lineage>
        <taxon>Bacteria</taxon>
        <taxon>Bacillati</taxon>
        <taxon>Bacillota</taxon>
        <taxon>Bacilli</taxon>
        <taxon>Bacillales</taxon>
        <taxon>Paenibacillaceae</taxon>
        <taxon>Paenibacillus</taxon>
    </lineage>
</organism>
<dbReference type="Pfam" id="PF18928">
    <property type="entry name" value="DUF5677"/>
    <property type="match status" value="1"/>
</dbReference>
<reference evidence="1 2" key="1">
    <citation type="submission" date="2024-09" db="EMBL/GenBank/DDBJ databases">
        <title>Paenibacillus zeirhizospherea sp. nov., isolated from surface of the maize (Zea mays) roots in a horticulture field, Hungary.</title>
        <authorList>
            <person name="Marton D."/>
            <person name="Farkas M."/>
            <person name="Bedics A."/>
            <person name="Toth E."/>
            <person name="Tancsics A."/>
            <person name="Boka K."/>
            <person name="Maroti G."/>
            <person name="Kriszt B."/>
            <person name="Cserhati M."/>
        </authorList>
    </citation>
    <scope>NUCLEOTIDE SEQUENCE [LARGE SCALE GENOMIC DNA]</scope>
    <source>
        <strain evidence="1 2">KCTC 33519</strain>
    </source>
</reference>
<comment type="caution">
    <text evidence="1">The sequence shown here is derived from an EMBL/GenBank/DDBJ whole genome shotgun (WGS) entry which is preliminary data.</text>
</comment>
<protein>
    <submittedName>
        <fullName evidence="1">DUF5677 domain-containing protein</fullName>
    </submittedName>
</protein>
<dbReference type="InterPro" id="IPR043733">
    <property type="entry name" value="DUF5677"/>
</dbReference>
<keyword evidence="2" id="KW-1185">Reference proteome</keyword>
<name>A0ABV5AM16_9BACL</name>
<gene>
    <name evidence="1" type="ORF">ACE41H_00035</name>
</gene>
<dbReference type="EMBL" id="JBHHMI010000001">
    <property type="protein sequence ID" value="MFB5265178.1"/>
    <property type="molecule type" value="Genomic_DNA"/>
</dbReference>